<evidence type="ECO:0000313" key="2">
    <source>
        <dbReference type="Proteomes" id="UP000827976"/>
    </source>
</evidence>
<dbReference type="Proteomes" id="UP000827976">
    <property type="component" value="Chromosome 4"/>
</dbReference>
<proteinExistence type="predicted"/>
<evidence type="ECO:0000313" key="1">
    <source>
        <dbReference type="EMBL" id="KAH7685333.1"/>
    </source>
</evidence>
<gene>
    <name evidence="1" type="ORF">IHE45_04G032500</name>
</gene>
<sequence>MTFRRPLPTPRQPPPPPLPPPPLPPMSSGNPPPAKLAPLAPALLVHVLALPRRCTTAGPPAGRRTTRRPLSSPPRSIPQLPLSNPPLVAPIHVGARFFAQLFECFSALVED</sequence>
<accession>A0ACB7WBL7</accession>
<name>A0ACB7WBL7_DIOAL</name>
<keyword evidence="2" id="KW-1185">Reference proteome</keyword>
<protein>
    <submittedName>
        <fullName evidence="1">Uncharacterized protein</fullName>
    </submittedName>
</protein>
<reference evidence="2" key="1">
    <citation type="journal article" date="2022" name="Nat. Commun.">
        <title>Chromosome evolution and the genetic basis of agronomically important traits in greater yam.</title>
        <authorList>
            <person name="Bredeson J.V."/>
            <person name="Lyons J.B."/>
            <person name="Oniyinde I.O."/>
            <person name="Okereke N.R."/>
            <person name="Kolade O."/>
            <person name="Nnabue I."/>
            <person name="Nwadili C.O."/>
            <person name="Hribova E."/>
            <person name="Parker M."/>
            <person name="Nwogha J."/>
            <person name="Shu S."/>
            <person name="Carlson J."/>
            <person name="Kariba R."/>
            <person name="Muthemba S."/>
            <person name="Knop K."/>
            <person name="Barton G.J."/>
            <person name="Sherwood A.V."/>
            <person name="Lopez-Montes A."/>
            <person name="Asiedu R."/>
            <person name="Jamnadass R."/>
            <person name="Muchugi A."/>
            <person name="Goodstein D."/>
            <person name="Egesi C.N."/>
            <person name="Featherston J."/>
            <person name="Asfaw A."/>
            <person name="Simpson G.G."/>
            <person name="Dolezel J."/>
            <person name="Hendre P.S."/>
            <person name="Van Deynze A."/>
            <person name="Kumar P.L."/>
            <person name="Obidiegwu J.E."/>
            <person name="Bhattacharjee R."/>
            <person name="Rokhsar D.S."/>
        </authorList>
    </citation>
    <scope>NUCLEOTIDE SEQUENCE [LARGE SCALE GENOMIC DNA]</scope>
    <source>
        <strain evidence="2">cv. TDa95/00328</strain>
    </source>
</reference>
<organism evidence="1 2">
    <name type="scientific">Dioscorea alata</name>
    <name type="common">Purple yam</name>
    <dbReference type="NCBI Taxonomy" id="55571"/>
    <lineage>
        <taxon>Eukaryota</taxon>
        <taxon>Viridiplantae</taxon>
        <taxon>Streptophyta</taxon>
        <taxon>Embryophyta</taxon>
        <taxon>Tracheophyta</taxon>
        <taxon>Spermatophyta</taxon>
        <taxon>Magnoliopsida</taxon>
        <taxon>Liliopsida</taxon>
        <taxon>Dioscoreales</taxon>
        <taxon>Dioscoreaceae</taxon>
        <taxon>Dioscorea</taxon>
    </lineage>
</organism>
<dbReference type="EMBL" id="CM037014">
    <property type="protein sequence ID" value="KAH7685333.1"/>
    <property type="molecule type" value="Genomic_DNA"/>
</dbReference>
<comment type="caution">
    <text evidence="1">The sequence shown here is derived from an EMBL/GenBank/DDBJ whole genome shotgun (WGS) entry which is preliminary data.</text>
</comment>